<evidence type="ECO:0000313" key="21">
    <source>
        <dbReference type="EMBL" id="KAG2216079.1"/>
    </source>
</evidence>
<evidence type="ECO:0000256" key="4">
    <source>
        <dbReference type="ARBA" id="ARBA00022490"/>
    </source>
</evidence>
<proteinExistence type="inferred from homology"/>
<evidence type="ECO:0000256" key="3">
    <source>
        <dbReference type="ARBA" id="ARBA00022448"/>
    </source>
</evidence>
<dbReference type="Gene3D" id="3.10.330.10">
    <property type="match status" value="1"/>
</dbReference>
<dbReference type="InterPro" id="IPR015342">
    <property type="entry name" value="PEX1-N_C-lobe"/>
</dbReference>
<reference evidence="21 22" key="1">
    <citation type="submission" date="2020-12" db="EMBL/GenBank/DDBJ databases">
        <title>Metabolic potential, ecology and presence of endohyphal bacteria is reflected in genomic diversity of Mucoromycotina.</title>
        <authorList>
            <person name="Muszewska A."/>
            <person name="Okrasinska A."/>
            <person name="Steczkiewicz K."/>
            <person name="Drgas O."/>
            <person name="Orlowska M."/>
            <person name="Perlinska-Lenart U."/>
            <person name="Aleksandrzak-Piekarczyk T."/>
            <person name="Szatraj K."/>
            <person name="Zielenkiewicz U."/>
            <person name="Pilsyk S."/>
            <person name="Malc E."/>
            <person name="Mieczkowski P."/>
            <person name="Kruszewska J.S."/>
            <person name="Biernat P."/>
            <person name="Pawlowska J."/>
        </authorList>
    </citation>
    <scope>NUCLEOTIDE SEQUENCE [LARGE SCALE GENOMIC DNA]</scope>
    <source>
        <strain evidence="21 22">CBS 142.35</strain>
    </source>
</reference>
<dbReference type="FunFam" id="1.10.8.60:FF:000105">
    <property type="entry name" value="PeRoXisome assembly factor"/>
    <property type="match status" value="1"/>
</dbReference>
<evidence type="ECO:0000256" key="13">
    <source>
        <dbReference type="ARBA" id="ARBA00032509"/>
    </source>
</evidence>
<dbReference type="GO" id="GO:0016558">
    <property type="term" value="P:protein import into peroxisome matrix"/>
    <property type="evidence" value="ECO:0007669"/>
    <property type="project" value="TreeGrafter"/>
</dbReference>
<comment type="subcellular location">
    <subcellularLocation>
        <location evidence="1">Cytoplasm</location>
        <location evidence="1">Cytosol</location>
    </subcellularLocation>
    <subcellularLocation>
        <location evidence="15">Peroxisome membrane</location>
    </subcellularLocation>
</comment>
<evidence type="ECO:0000256" key="15">
    <source>
        <dbReference type="ARBA" id="ARBA00046271"/>
    </source>
</evidence>
<comment type="subunit">
    <text evidence="17">Interacts with PEX6; forming the PEX1-PEX6 AAA ATPase complex, which is composed of a heterohexamer formed by a trimer of PEX1-PEX6 dimers.</text>
</comment>
<comment type="similarity">
    <text evidence="2">Belongs to the AAA ATPase family.</text>
</comment>
<evidence type="ECO:0000256" key="10">
    <source>
        <dbReference type="ARBA" id="ARBA00022927"/>
    </source>
</evidence>
<dbReference type="PANTHER" id="PTHR23077:SF12">
    <property type="entry name" value="PEROXISOMAL ATPASE PEX1"/>
    <property type="match status" value="1"/>
</dbReference>
<comment type="catalytic activity">
    <reaction evidence="16">
        <text>ATP + H2O = ADP + phosphate + H(+)</text>
        <dbReference type="Rhea" id="RHEA:13065"/>
        <dbReference type="ChEBI" id="CHEBI:15377"/>
        <dbReference type="ChEBI" id="CHEBI:15378"/>
        <dbReference type="ChEBI" id="CHEBI:30616"/>
        <dbReference type="ChEBI" id="CHEBI:43474"/>
        <dbReference type="ChEBI" id="CHEBI:456216"/>
    </reaction>
    <physiologicalReaction direction="left-to-right" evidence="16">
        <dbReference type="Rhea" id="RHEA:13066"/>
    </physiologicalReaction>
</comment>
<evidence type="ECO:0000256" key="6">
    <source>
        <dbReference type="ARBA" id="ARBA00022737"/>
    </source>
</evidence>
<feature type="region of interest" description="Disordered" evidence="19">
    <location>
        <begin position="1079"/>
        <end position="1110"/>
    </location>
</feature>
<keyword evidence="8" id="KW-0378">Hydrolase</keyword>
<dbReference type="Pfam" id="PF17862">
    <property type="entry name" value="AAA_lid_3"/>
    <property type="match status" value="1"/>
</dbReference>
<evidence type="ECO:0000256" key="1">
    <source>
        <dbReference type="ARBA" id="ARBA00004514"/>
    </source>
</evidence>
<keyword evidence="4" id="KW-0963">Cytoplasm</keyword>
<keyword evidence="18" id="KW-0175">Coiled coil</keyword>
<dbReference type="SUPFAM" id="SSF54585">
    <property type="entry name" value="Cdc48 domain 2-like"/>
    <property type="match status" value="1"/>
</dbReference>
<keyword evidence="10" id="KW-0653">Protein transport</keyword>
<dbReference type="FunFam" id="3.40.50.300:FF:000149">
    <property type="entry name" value="Nuclear valosin-containing protein-like"/>
    <property type="match status" value="1"/>
</dbReference>
<keyword evidence="3" id="KW-0813">Transport</keyword>
<keyword evidence="6" id="KW-0677">Repeat</keyword>
<evidence type="ECO:0000256" key="17">
    <source>
        <dbReference type="ARBA" id="ARBA00064205"/>
    </source>
</evidence>
<evidence type="ECO:0000313" key="22">
    <source>
        <dbReference type="Proteomes" id="UP000646827"/>
    </source>
</evidence>
<protein>
    <recommendedName>
        <fullName evidence="14">Peroxisomal ATPase PEX1</fullName>
    </recommendedName>
    <alternativeName>
        <fullName evidence="13">Peroxin-1</fullName>
    </alternativeName>
</protein>
<dbReference type="InterPro" id="IPR009010">
    <property type="entry name" value="Asp_de-COase-like_dom_sf"/>
</dbReference>
<dbReference type="OrthoDB" id="2187at2759"/>
<dbReference type="Gene3D" id="1.10.8.60">
    <property type="match status" value="2"/>
</dbReference>
<dbReference type="Gene3D" id="2.40.40.20">
    <property type="match status" value="1"/>
</dbReference>
<dbReference type="InterPro" id="IPR003960">
    <property type="entry name" value="ATPase_AAA_CS"/>
</dbReference>
<name>A0A8H7RS48_9FUNG</name>
<dbReference type="Proteomes" id="UP000646827">
    <property type="component" value="Unassembled WGS sequence"/>
</dbReference>
<dbReference type="CDD" id="cd19526">
    <property type="entry name" value="RecA-like_PEX1_r2"/>
    <property type="match status" value="1"/>
</dbReference>
<keyword evidence="12" id="KW-0576">Peroxisome</keyword>
<organism evidence="21 22">
    <name type="scientific">Circinella minor</name>
    <dbReference type="NCBI Taxonomy" id="1195481"/>
    <lineage>
        <taxon>Eukaryota</taxon>
        <taxon>Fungi</taxon>
        <taxon>Fungi incertae sedis</taxon>
        <taxon>Mucoromycota</taxon>
        <taxon>Mucoromycotina</taxon>
        <taxon>Mucoromycetes</taxon>
        <taxon>Mucorales</taxon>
        <taxon>Lichtheimiaceae</taxon>
        <taxon>Circinella</taxon>
    </lineage>
</organism>
<accession>A0A8H7RS48</accession>
<evidence type="ECO:0000256" key="14">
    <source>
        <dbReference type="ARBA" id="ARBA00034532"/>
    </source>
</evidence>
<evidence type="ECO:0000256" key="16">
    <source>
        <dbReference type="ARBA" id="ARBA00048778"/>
    </source>
</evidence>
<sequence>MPKQLIVQFTPIRSCLVNLPGQWVSALLDQRKLPQNVILEISWSTTKDGSNQKKTYCGWSGEAAKPLPPNAVFTYGQNSKLEVLEMDPQVGQAVGLVEGQKINVEFCRNIPDCASVHVEPYTEDDWEILELHAGYVEENLLGQIRAVYNNQLMCVWIHGRTLVRLRVAELDPKVPVIKLNTNSEVIVAPKVRKQPKAAAEVAANLTRQQKAAPHIFLRNLPVGVLLSTNDAPVLIHPDSIGQVKGSELVCISKVSPGFIRQKGNSSGDDNNNKDTVSNTDGQGENGTSNDAIHRAKEIYAPVVLSTTVPRNHVCVDQSIRRTLDIKDFDIVKIATVTMKTSPLGSIILRQQVSPAAANQSSLRLGLEASAQQAKQKAEKQAALIESFKDYLDKSPSDKIVLTQGTIFTSTSEQQVHSSSSIIQFGQKKGLFSGLSGNPPPPNETISEYITLTKSQIKNLQVEVGEDIVTFGMDDTTSKDNNKSNTDEPPVLGGINKLYEKIHQYTVANVADKELKQALSVPGCGGILITGAHGAGKSSLVKKLIHSLHCDPKALIYTREVNCAEIAEERVPTFKDLLQQWFDEAAWHAPSLLFFDDIDRLIPAEVEHADSTRSRHLAELFLHTAHKMTKRHQIMIIATSQQQQSLHPALIGNHVFTELRHLNPPSRDERKEIMETIMANGPEILQRSLPNIDFVAVASETEGYLAADLKALIERTVHEGAIRSIKEKTNQSIEDQAIVEEKEIEDKKADLQITQEDFTKAREDFVPSSLRGVKLQSSGVLWSDIGGLNETRKTLLETLEWPTKYSVVFQQCPLRLRSGLLLYGFPGCGKTLLASAVAKECGLNFISVKGPEILNKYIGASEKSVRDLFERASAAKPCVLFFDEFDSIAPRRGHDSTGVTDRVVNQMLTQMDGAEGLDGVYVLAATSRPDLIDPALLRPGRLDKSLLCGMPSFEERLEILEALSRKMTLSPEVDLKIYSEKTEGFSGADLQGFLYNAHLEAIHGAINIESFKEQQKKAEEGKQQNEEKSDFVMVRPSTNTLENNEGGSNSNSNSSVQTKTKAPLTLAEKGQISQRLALIKKGVSKSQQGQKKKTEGKSKEEEAAAAAAAAHAAAAITPRHLEKSLKETRPSITAEEYLRLSMIYNEFVTGRTGELPSGEGAKGIGKRTTLG</sequence>
<feature type="coiled-coil region" evidence="18">
    <location>
        <begin position="729"/>
        <end position="763"/>
    </location>
</feature>
<keyword evidence="22" id="KW-1185">Reference proteome</keyword>
<dbReference type="SUPFAM" id="SSF50692">
    <property type="entry name" value="ADC-like"/>
    <property type="match status" value="1"/>
</dbReference>
<keyword evidence="9" id="KW-0067">ATP-binding</keyword>
<dbReference type="InterPro" id="IPR050168">
    <property type="entry name" value="AAA_ATPase_domain"/>
</dbReference>
<dbReference type="Pfam" id="PF00004">
    <property type="entry name" value="AAA"/>
    <property type="match status" value="2"/>
</dbReference>
<feature type="domain" description="AAA+ ATPase" evidence="20">
    <location>
        <begin position="522"/>
        <end position="664"/>
    </location>
</feature>
<dbReference type="GO" id="GO:0005524">
    <property type="term" value="F:ATP binding"/>
    <property type="evidence" value="ECO:0007669"/>
    <property type="project" value="UniProtKB-KW"/>
</dbReference>
<dbReference type="GO" id="GO:0005829">
    <property type="term" value="C:cytosol"/>
    <property type="evidence" value="ECO:0007669"/>
    <property type="project" value="UniProtKB-SubCell"/>
</dbReference>
<feature type="region of interest" description="Disordered" evidence="19">
    <location>
        <begin position="1037"/>
        <end position="1066"/>
    </location>
</feature>
<dbReference type="InterPro" id="IPR003959">
    <property type="entry name" value="ATPase_AAA_core"/>
</dbReference>
<dbReference type="PROSITE" id="PS00674">
    <property type="entry name" value="AAA"/>
    <property type="match status" value="1"/>
</dbReference>
<dbReference type="SUPFAM" id="SSF52540">
    <property type="entry name" value="P-loop containing nucleoside triphosphate hydrolases"/>
    <property type="match status" value="2"/>
</dbReference>
<dbReference type="AlphaFoldDB" id="A0A8H7RS48"/>
<evidence type="ECO:0000256" key="5">
    <source>
        <dbReference type="ARBA" id="ARBA00022593"/>
    </source>
</evidence>
<feature type="region of interest" description="Disordered" evidence="19">
    <location>
        <begin position="1150"/>
        <end position="1170"/>
    </location>
</feature>
<feature type="compositionally biased region" description="Polar residues" evidence="19">
    <location>
        <begin position="275"/>
        <end position="290"/>
    </location>
</feature>
<feature type="compositionally biased region" description="Low complexity" evidence="19">
    <location>
        <begin position="1079"/>
        <end position="1088"/>
    </location>
</feature>
<feature type="region of interest" description="Disordered" evidence="19">
    <location>
        <begin position="260"/>
        <end position="291"/>
    </location>
</feature>
<keyword evidence="11" id="KW-0472">Membrane</keyword>
<dbReference type="InterPro" id="IPR041569">
    <property type="entry name" value="AAA_lid_3"/>
</dbReference>
<gene>
    <name evidence="21" type="ORF">INT45_006208</name>
</gene>
<feature type="compositionally biased region" description="Low complexity" evidence="19">
    <location>
        <begin position="1041"/>
        <end position="1054"/>
    </location>
</feature>
<dbReference type="Pfam" id="PF09262">
    <property type="entry name" value="PEX-1N"/>
    <property type="match status" value="1"/>
</dbReference>
<dbReference type="EMBL" id="JAEPRB010000460">
    <property type="protein sequence ID" value="KAG2216079.1"/>
    <property type="molecule type" value="Genomic_DNA"/>
</dbReference>
<evidence type="ECO:0000256" key="8">
    <source>
        <dbReference type="ARBA" id="ARBA00022801"/>
    </source>
</evidence>
<evidence type="ECO:0000256" key="9">
    <source>
        <dbReference type="ARBA" id="ARBA00022840"/>
    </source>
</evidence>
<evidence type="ECO:0000256" key="7">
    <source>
        <dbReference type="ARBA" id="ARBA00022741"/>
    </source>
</evidence>
<dbReference type="GO" id="GO:0016887">
    <property type="term" value="F:ATP hydrolysis activity"/>
    <property type="evidence" value="ECO:0007669"/>
    <property type="project" value="InterPro"/>
</dbReference>
<dbReference type="InterPro" id="IPR027417">
    <property type="entry name" value="P-loop_NTPase"/>
</dbReference>
<dbReference type="GO" id="GO:0005778">
    <property type="term" value="C:peroxisomal membrane"/>
    <property type="evidence" value="ECO:0007669"/>
    <property type="project" value="UniProtKB-SubCell"/>
</dbReference>
<dbReference type="SMART" id="SM00382">
    <property type="entry name" value="AAA"/>
    <property type="match status" value="2"/>
</dbReference>
<feature type="domain" description="AAA+ ATPase" evidence="20">
    <location>
        <begin position="815"/>
        <end position="951"/>
    </location>
</feature>
<dbReference type="Gene3D" id="3.40.50.300">
    <property type="entry name" value="P-loop containing nucleotide triphosphate hydrolases"/>
    <property type="match status" value="2"/>
</dbReference>
<evidence type="ECO:0000256" key="12">
    <source>
        <dbReference type="ARBA" id="ARBA00023140"/>
    </source>
</evidence>
<evidence type="ECO:0000256" key="11">
    <source>
        <dbReference type="ARBA" id="ARBA00023136"/>
    </source>
</evidence>
<dbReference type="InterPro" id="IPR003593">
    <property type="entry name" value="AAA+_ATPase"/>
</dbReference>
<keyword evidence="5" id="KW-0962">Peroxisome biogenesis</keyword>
<evidence type="ECO:0000256" key="18">
    <source>
        <dbReference type="SAM" id="Coils"/>
    </source>
</evidence>
<feature type="compositionally biased region" description="Basic and acidic residues" evidence="19">
    <location>
        <begin position="1091"/>
        <end position="1101"/>
    </location>
</feature>
<keyword evidence="7" id="KW-0547">Nucleotide-binding</keyword>
<dbReference type="PANTHER" id="PTHR23077">
    <property type="entry name" value="AAA-FAMILY ATPASE"/>
    <property type="match status" value="1"/>
</dbReference>
<evidence type="ECO:0000259" key="20">
    <source>
        <dbReference type="SMART" id="SM00382"/>
    </source>
</evidence>
<dbReference type="InterPro" id="IPR029067">
    <property type="entry name" value="CDC48_domain_2-like_sf"/>
</dbReference>
<evidence type="ECO:0000256" key="19">
    <source>
        <dbReference type="SAM" id="MobiDB-lite"/>
    </source>
</evidence>
<comment type="caution">
    <text evidence="21">The sequence shown here is derived from an EMBL/GenBank/DDBJ whole genome shotgun (WGS) entry which is preliminary data.</text>
</comment>
<evidence type="ECO:0000256" key="2">
    <source>
        <dbReference type="ARBA" id="ARBA00006914"/>
    </source>
</evidence>